<feature type="compositionally biased region" description="Basic and acidic residues" evidence="1">
    <location>
        <begin position="722"/>
        <end position="732"/>
    </location>
</feature>
<feature type="compositionally biased region" description="Polar residues" evidence="1">
    <location>
        <begin position="454"/>
        <end position="476"/>
    </location>
</feature>
<feature type="compositionally biased region" description="Polar residues" evidence="1">
    <location>
        <begin position="510"/>
        <end position="525"/>
    </location>
</feature>
<protein>
    <submittedName>
        <fullName evidence="2">Uncharacterized protein</fullName>
    </submittedName>
</protein>
<feature type="compositionally biased region" description="Basic and acidic residues" evidence="1">
    <location>
        <begin position="632"/>
        <end position="647"/>
    </location>
</feature>
<feature type="compositionally biased region" description="Polar residues" evidence="1">
    <location>
        <begin position="187"/>
        <end position="202"/>
    </location>
</feature>
<feature type="compositionally biased region" description="Polar residues" evidence="1">
    <location>
        <begin position="1629"/>
        <end position="1643"/>
    </location>
</feature>
<feature type="compositionally biased region" description="Pro residues" evidence="1">
    <location>
        <begin position="1252"/>
        <end position="1261"/>
    </location>
</feature>
<feature type="region of interest" description="Disordered" evidence="1">
    <location>
        <begin position="1852"/>
        <end position="1895"/>
    </location>
</feature>
<evidence type="ECO:0000256" key="1">
    <source>
        <dbReference type="SAM" id="MobiDB-lite"/>
    </source>
</evidence>
<feature type="compositionally biased region" description="Low complexity" evidence="1">
    <location>
        <begin position="750"/>
        <end position="770"/>
    </location>
</feature>
<feature type="compositionally biased region" description="Low complexity" evidence="1">
    <location>
        <begin position="110"/>
        <end position="144"/>
    </location>
</feature>
<feature type="compositionally biased region" description="Basic and acidic residues" evidence="1">
    <location>
        <begin position="1447"/>
        <end position="1457"/>
    </location>
</feature>
<feature type="compositionally biased region" description="Polar residues" evidence="1">
    <location>
        <begin position="781"/>
        <end position="802"/>
    </location>
</feature>
<feature type="region of interest" description="Disordered" evidence="1">
    <location>
        <begin position="1003"/>
        <end position="1088"/>
    </location>
</feature>
<feature type="compositionally biased region" description="Polar residues" evidence="1">
    <location>
        <begin position="812"/>
        <end position="822"/>
    </location>
</feature>
<feature type="compositionally biased region" description="Low complexity" evidence="1">
    <location>
        <begin position="1358"/>
        <end position="1370"/>
    </location>
</feature>
<feature type="compositionally biased region" description="Polar residues" evidence="1">
    <location>
        <begin position="1371"/>
        <end position="1386"/>
    </location>
</feature>
<feature type="compositionally biased region" description="Polar residues" evidence="1">
    <location>
        <begin position="1478"/>
        <end position="1499"/>
    </location>
</feature>
<dbReference type="InParanoid" id="F4RI53"/>
<reference evidence="3" key="1">
    <citation type="journal article" date="2011" name="Proc. Natl. Acad. Sci. U.S.A.">
        <title>Obligate biotrophy features unraveled by the genomic analysis of rust fungi.</title>
        <authorList>
            <person name="Duplessis S."/>
            <person name="Cuomo C.A."/>
            <person name="Lin Y.-C."/>
            <person name="Aerts A."/>
            <person name="Tisserant E."/>
            <person name="Veneault-Fourrey C."/>
            <person name="Joly D.L."/>
            <person name="Hacquard S."/>
            <person name="Amselem J."/>
            <person name="Cantarel B.L."/>
            <person name="Chiu R."/>
            <person name="Coutinho P.M."/>
            <person name="Feau N."/>
            <person name="Field M."/>
            <person name="Frey P."/>
            <person name="Gelhaye E."/>
            <person name="Goldberg J."/>
            <person name="Grabherr M.G."/>
            <person name="Kodira C.D."/>
            <person name="Kohler A."/>
            <person name="Kuees U."/>
            <person name="Lindquist E.A."/>
            <person name="Lucas S.M."/>
            <person name="Mago R."/>
            <person name="Mauceli E."/>
            <person name="Morin E."/>
            <person name="Murat C."/>
            <person name="Pangilinan J.L."/>
            <person name="Park R."/>
            <person name="Pearson M."/>
            <person name="Quesneville H."/>
            <person name="Rouhier N."/>
            <person name="Sakthikumar S."/>
            <person name="Salamov A.A."/>
            <person name="Schmutz J."/>
            <person name="Selles B."/>
            <person name="Shapiro H."/>
            <person name="Tanguay P."/>
            <person name="Tuskan G.A."/>
            <person name="Henrissat B."/>
            <person name="Van de Peer Y."/>
            <person name="Rouze P."/>
            <person name="Ellis J.G."/>
            <person name="Dodds P.N."/>
            <person name="Schein J.E."/>
            <person name="Zhong S."/>
            <person name="Hamelin R.C."/>
            <person name="Grigoriev I.V."/>
            <person name="Szabo L.J."/>
            <person name="Martin F."/>
        </authorList>
    </citation>
    <scope>NUCLEOTIDE SEQUENCE [LARGE SCALE GENOMIC DNA]</scope>
    <source>
        <strain evidence="3">98AG31 / pathotype 3-4-7</strain>
    </source>
</reference>
<dbReference type="HOGENOM" id="CLU_002897_0_0_1"/>
<feature type="region of interest" description="Disordered" evidence="1">
    <location>
        <begin position="926"/>
        <end position="984"/>
    </location>
</feature>
<dbReference type="eggNOG" id="ENOG502S3G2">
    <property type="taxonomic scope" value="Eukaryota"/>
</dbReference>
<dbReference type="STRING" id="747676.F4RI53"/>
<feature type="region of interest" description="Disordered" evidence="1">
    <location>
        <begin position="1"/>
        <end position="77"/>
    </location>
</feature>
<feature type="compositionally biased region" description="Polar residues" evidence="1">
    <location>
        <begin position="1507"/>
        <end position="1517"/>
    </location>
</feature>
<dbReference type="EMBL" id="GL883102">
    <property type="protein sequence ID" value="EGG07940.1"/>
    <property type="molecule type" value="Genomic_DNA"/>
</dbReference>
<feature type="compositionally biased region" description="Basic and acidic residues" evidence="1">
    <location>
        <begin position="479"/>
        <end position="495"/>
    </location>
</feature>
<feature type="compositionally biased region" description="Low complexity" evidence="1">
    <location>
        <begin position="1859"/>
        <end position="1881"/>
    </location>
</feature>
<feature type="compositionally biased region" description="Polar residues" evidence="1">
    <location>
        <begin position="957"/>
        <end position="984"/>
    </location>
</feature>
<feature type="region of interest" description="Disordered" evidence="1">
    <location>
        <begin position="424"/>
        <end position="891"/>
    </location>
</feature>
<feature type="compositionally biased region" description="Polar residues" evidence="1">
    <location>
        <begin position="699"/>
        <end position="718"/>
    </location>
</feature>
<feature type="compositionally biased region" description="Low complexity" evidence="1">
    <location>
        <begin position="10"/>
        <end position="28"/>
    </location>
</feature>
<feature type="region of interest" description="Disordered" evidence="1">
    <location>
        <begin position="179"/>
        <end position="250"/>
    </location>
</feature>
<feature type="region of interest" description="Disordered" evidence="1">
    <location>
        <begin position="1585"/>
        <end position="1831"/>
    </location>
</feature>
<keyword evidence="3" id="KW-1185">Reference proteome</keyword>
<feature type="compositionally biased region" description="Polar residues" evidence="1">
    <location>
        <begin position="733"/>
        <end position="749"/>
    </location>
</feature>
<dbReference type="Proteomes" id="UP000001072">
    <property type="component" value="Unassembled WGS sequence"/>
</dbReference>
<feature type="region of interest" description="Disordered" evidence="1">
    <location>
        <begin position="110"/>
        <end position="147"/>
    </location>
</feature>
<organism evidence="3">
    <name type="scientific">Melampsora larici-populina (strain 98AG31 / pathotype 3-4-7)</name>
    <name type="common">Poplar leaf rust fungus</name>
    <dbReference type="NCBI Taxonomy" id="747676"/>
    <lineage>
        <taxon>Eukaryota</taxon>
        <taxon>Fungi</taxon>
        <taxon>Dikarya</taxon>
        <taxon>Basidiomycota</taxon>
        <taxon>Pucciniomycotina</taxon>
        <taxon>Pucciniomycetes</taxon>
        <taxon>Pucciniales</taxon>
        <taxon>Melampsoraceae</taxon>
        <taxon>Melampsora</taxon>
    </lineage>
</organism>
<feature type="compositionally biased region" description="Basic and acidic residues" evidence="1">
    <location>
        <begin position="563"/>
        <end position="588"/>
    </location>
</feature>
<name>F4RI53_MELLP</name>
<sequence>MAAKEDESENIQSNSDSVISSSLPISTNQTIQNQDQIENTINLTASSQPITSNQPDQDNQPITSNQPDHSINLKSDNPIATTSQISSSSLLPSTKKFKASSLSVNKKFLSTTSDSKSTKNSLISSPRLSTLSPSNNSSPLGTGPRLLTGKITANSTILNPSGSATTGWARTPLVVPPLALGGKSPEPNLSSIPVGKSPSSTPLVKDDSASTVGSRPGFNGFIQNSNQQPSVTTPKVSHSMSSASPWGKFENPTPNGIDNLANDFPTAQEVANQHKLKAQSVAAANAARDKASLDRAAASAAYNQQLLQTLDGFRGTHLDPNASHWDEMEDEDDMFGEVVEFGDGTQYKVTEVAAAASDINKQSSTDTKPTPNPSQSLKKEDRFTEDYDRSSQLMEGTEHLPPFLRGRAELKSLFNDRLGKFEPYSAKTLDKVKDPTSQVQVLQRQRDLSGDPSPANTSYSQQGSHTSNHAPSTRPSSDLVRDRALSPPDKSRDTPTRTMLSQALVPPNPSTSVRAESSALPSTTRKSSDSETRAKFSNPPCPDLDEIHRTEMMSAAERARKRRQEEEATREAESQRAKQKAMEIENKLKAAAAAAAASTIASSQAHSTSASGSFKRDHSNEGTSRTPGRLAPVDRKDVDSWRARPVERTLLPPRRSATAVTNEPPSNNSIGRPILSRPPPPPEDITSQPSRPSERYSAKTESTSSASVPPNRPSSSLPPQEEAFKNRDDKSSRVSSWESQINLALSSQRPSRLAAKPSSLLSSSNPTSAPGQTDTTKRSTDGTPTSWRQPHSTIDKVISSSDPRQRPPHMRQGSNPSTQVNQGEDDAKVNRLIPPIPVSSIELSSEMPPKPSTSSQSPSLRDSRPPISAPGPSRANLQDKKPKLPEMSHLDTVMSRIKGVLEADKEARAKAKAQAAATLPVVEPSTTRVMQKSTPTATSVTRTEVKPSLASRADTCTKPSISSATDIPSPDDSGSNSQSVDRQLSKPLTSAFKPSVTSLPSASAVINKSSEPTAQNPISTPSVPHLPSALSNPAEKRSTSIRKAARFDLSPQEQHVRPDSRPNHLSSASLVRPVLKRPPTFVDRDPTPHWDVTKVERAMSPEPAWKAYTVKLARPVRQKRKQSPHLLKAFWNPLTPARVNILTWDPPLPNISPRTLSRDELLFRKKFIRGVVMSNVVLPKSSIQSQTDVEHEQQREGGPLFMRGRGRASGTLQPVLRGRGRGRADVTMSWRRPVEESAPVAKPEPEVKAAMPPSPATPPLSPADKSPEPVTPTIVSSARKQKSKLPEGSKVAFNRPSNITSSAATTASGIFMVNSEIIGEGAVQPSGLTMSEPEPKPSTPCSTPDDSASIPLTPRNRSSPLPVSLTPPSSNMHSITGSKGSPSPWTKSPLAFSVLDSHTKNVWSQPDGRITTKTPPSGKIENSLEGIPDDFVAALPRTLNDFNAEDESVRSSVKDESTTFCTSPYISSLPPKKISSPTVSERPTTQPGSNHNLQLQPSPNGLDDRSTSSGHGQPSYINQTNGCNLNSQNNSQSSVMQGYPGSFPSPSTFQVPPGYQLVPIGTVPNLPASPYSGISTIYPGQAPGPWSPSLSAQQPGAYGRSPQPYPLNTTNYPSSIHPTGFNGAAHNGLSDNSHQSSNNQGFNKTPGPIAPRGTGPGGRNSNPGMQSPHLGRLPVENNHSFIPTVGRNGPNHVGGSKAPQTTGMTGYPQPMNNLHDNNVGYGGGPTTSNNGFNGFHLPNPHGSSSMVGGTGGFHHGLSPQSGFSSSPHTSVGFTGSSSHLVNGNTNQHQYLPPPPPHPQGFDHQSMQYPVVGPPQSHGNNGNGIFNPGSIGGPVIRNNTPVIGSSSMIGHHNPSMMYSNPSNYQTNQSTTTTALPPTSVTQVTSTGSHSRRSMAH</sequence>
<feature type="region of interest" description="Disordered" evidence="1">
    <location>
        <begin position="1445"/>
        <end position="1547"/>
    </location>
</feature>
<feature type="compositionally biased region" description="Polar residues" evidence="1">
    <location>
        <begin position="1606"/>
        <end position="1617"/>
    </location>
</feature>
<feature type="compositionally biased region" description="Polar residues" evidence="1">
    <location>
        <begin position="1698"/>
        <end position="1716"/>
    </location>
</feature>
<feature type="compositionally biased region" description="Polar residues" evidence="1">
    <location>
        <begin position="1758"/>
        <end position="1789"/>
    </location>
</feature>
<feature type="compositionally biased region" description="Polar residues" evidence="1">
    <location>
        <begin position="926"/>
        <end position="942"/>
    </location>
</feature>
<gene>
    <name evidence="2" type="ORF">MELLADRAFT_105444</name>
</gene>
<evidence type="ECO:0000313" key="3">
    <source>
        <dbReference type="Proteomes" id="UP000001072"/>
    </source>
</evidence>
<feature type="compositionally biased region" description="Polar residues" evidence="1">
    <location>
        <begin position="29"/>
        <end position="75"/>
    </location>
</feature>
<feature type="region of interest" description="Disordered" evidence="1">
    <location>
        <begin position="1325"/>
        <end position="1423"/>
    </location>
</feature>
<feature type="compositionally biased region" description="Polar residues" evidence="1">
    <location>
        <begin position="1003"/>
        <end position="1022"/>
    </location>
</feature>
<feature type="compositionally biased region" description="Polar residues" evidence="1">
    <location>
        <begin position="359"/>
        <end position="376"/>
    </location>
</feature>
<proteinExistence type="predicted"/>
<dbReference type="RefSeq" id="XP_007408705.1">
    <property type="nucleotide sequence ID" value="XM_007408643.1"/>
</dbReference>
<dbReference type="KEGG" id="mlr:MELLADRAFT_105444"/>
<accession>F4RI53</accession>
<dbReference type="OrthoDB" id="2504896at2759"/>
<feature type="region of interest" description="Disordered" evidence="1">
    <location>
        <begin position="358"/>
        <end position="400"/>
    </location>
</feature>
<feature type="region of interest" description="Disordered" evidence="1">
    <location>
        <begin position="1199"/>
        <end position="1295"/>
    </location>
</feature>
<dbReference type="VEuPathDB" id="FungiDB:MELLADRAFT_105444"/>
<feature type="compositionally biased region" description="Low complexity" evidence="1">
    <location>
        <begin position="1463"/>
        <end position="1477"/>
    </location>
</feature>
<feature type="compositionally biased region" description="Low complexity" evidence="1">
    <location>
        <begin position="590"/>
        <end position="613"/>
    </location>
</feature>
<feature type="compositionally biased region" description="Polar residues" evidence="1">
    <location>
        <begin position="221"/>
        <end position="244"/>
    </location>
</feature>
<feature type="compositionally biased region" description="Basic and acidic residues" evidence="1">
    <location>
        <begin position="377"/>
        <end position="389"/>
    </location>
</feature>
<feature type="compositionally biased region" description="Basic and acidic residues" evidence="1">
    <location>
        <begin position="877"/>
        <end position="889"/>
    </location>
</feature>
<feature type="compositionally biased region" description="Polar residues" evidence="1">
    <location>
        <begin position="658"/>
        <end position="670"/>
    </location>
</feature>
<dbReference type="GeneID" id="18922605"/>
<feature type="compositionally biased region" description="Low complexity" evidence="1">
    <location>
        <begin position="1518"/>
        <end position="1537"/>
    </location>
</feature>
<evidence type="ECO:0000313" key="2">
    <source>
        <dbReference type="EMBL" id="EGG07940.1"/>
    </source>
</evidence>